<reference evidence="2" key="1">
    <citation type="journal article" date="2013" name="Nature">
        <title>Draft genome of the wheat A-genome progenitor Triticum urartu.</title>
        <authorList>
            <person name="Ling H.Q."/>
            <person name="Zhao S."/>
            <person name="Liu D."/>
            <person name="Wang J."/>
            <person name="Sun H."/>
            <person name="Zhang C."/>
            <person name="Fan H."/>
            <person name="Li D."/>
            <person name="Dong L."/>
            <person name="Tao Y."/>
            <person name="Gao C."/>
            <person name="Wu H."/>
            <person name="Li Y."/>
            <person name="Cui Y."/>
            <person name="Guo X."/>
            <person name="Zheng S."/>
            <person name="Wang B."/>
            <person name="Yu K."/>
            <person name="Liang Q."/>
            <person name="Yang W."/>
            <person name="Lou X."/>
            <person name="Chen J."/>
            <person name="Feng M."/>
            <person name="Jian J."/>
            <person name="Zhang X."/>
            <person name="Luo G."/>
            <person name="Jiang Y."/>
            <person name="Liu J."/>
            <person name="Wang Z."/>
            <person name="Sha Y."/>
            <person name="Zhang B."/>
            <person name="Wu H."/>
            <person name="Tang D."/>
            <person name="Shen Q."/>
            <person name="Xue P."/>
            <person name="Zou S."/>
            <person name="Wang X."/>
            <person name="Liu X."/>
            <person name="Wang F."/>
            <person name="Yang Y."/>
            <person name="An X."/>
            <person name="Dong Z."/>
            <person name="Zhang K."/>
            <person name="Zhang X."/>
            <person name="Luo M.C."/>
            <person name="Dvorak J."/>
            <person name="Tong Y."/>
            <person name="Wang J."/>
            <person name="Yang H."/>
            <person name="Li Z."/>
            <person name="Wang D."/>
            <person name="Zhang A."/>
            <person name="Wang J."/>
        </authorList>
    </citation>
    <scope>NUCLEOTIDE SEQUENCE</scope>
    <source>
        <strain evidence="2">cv. G1812</strain>
    </source>
</reference>
<keyword evidence="2" id="KW-1185">Reference proteome</keyword>
<name>A0A8R7Q685_TRIUA</name>
<dbReference type="EnsemblPlants" id="TuG1812G0400003312.01.T01">
    <property type="protein sequence ID" value="TuG1812G0400003312.01.T01.cds356595"/>
    <property type="gene ID" value="TuG1812G0400003312.01"/>
</dbReference>
<organism evidence="1 2">
    <name type="scientific">Triticum urartu</name>
    <name type="common">Red wild einkorn</name>
    <name type="synonym">Crithodium urartu</name>
    <dbReference type="NCBI Taxonomy" id="4572"/>
    <lineage>
        <taxon>Eukaryota</taxon>
        <taxon>Viridiplantae</taxon>
        <taxon>Streptophyta</taxon>
        <taxon>Embryophyta</taxon>
        <taxon>Tracheophyta</taxon>
        <taxon>Spermatophyta</taxon>
        <taxon>Magnoliopsida</taxon>
        <taxon>Liliopsida</taxon>
        <taxon>Poales</taxon>
        <taxon>Poaceae</taxon>
        <taxon>BOP clade</taxon>
        <taxon>Pooideae</taxon>
        <taxon>Triticodae</taxon>
        <taxon>Triticeae</taxon>
        <taxon>Triticinae</taxon>
        <taxon>Triticum</taxon>
    </lineage>
</organism>
<protein>
    <submittedName>
        <fullName evidence="1">Uncharacterized protein</fullName>
    </submittedName>
</protein>
<accession>A0A8R7Q685</accession>
<evidence type="ECO:0000313" key="1">
    <source>
        <dbReference type="EnsemblPlants" id="TuG1812G0400003312.01.T01.cds356595"/>
    </source>
</evidence>
<reference evidence="1" key="3">
    <citation type="submission" date="2022-06" db="UniProtKB">
        <authorList>
            <consortium name="EnsemblPlants"/>
        </authorList>
    </citation>
    <scope>IDENTIFICATION</scope>
</reference>
<evidence type="ECO:0000313" key="2">
    <source>
        <dbReference type="Proteomes" id="UP000015106"/>
    </source>
</evidence>
<sequence>MLSYSNLFAVKKTIGSLLWSENIFWTIRMLHVYEKLLLFSLTRNIYLYLQGKCFALTL</sequence>
<dbReference type="Proteomes" id="UP000015106">
    <property type="component" value="Chromosome 4"/>
</dbReference>
<dbReference type="AlphaFoldDB" id="A0A8R7Q685"/>
<dbReference type="Gramene" id="TuG1812G0400003312.01.T01">
    <property type="protein sequence ID" value="TuG1812G0400003312.01.T01.cds356595"/>
    <property type="gene ID" value="TuG1812G0400003312.01"/>
</dbReference>
<reference evidence="1" key="2">
    <citation type="submission" date="2018-03" db="EMBL/GenBank/DDBJ databases">
        <title>The Triticum urartu genome reveals the dynamic nature of wheat genome evolution.</title>
        <authorList>
            <person name="Ling H."/>
            <person name="Ma B."/>
            <person name="Shi X."/>
            <person name="Liu H."/>
            <person name="Dong L."/>
            <person name="Sun H."/>
            <person name="Cao Y."/>
            <person name="Gao Q."/>
            <person name="Zheng S."/>
            <person name="Li Y."/>
            <person name="Yu Y."/>
            <person name="Du H."/>
            <person name="Qi M."/>
            <person name="Li Y."/>
            <person name="Yu H."/>
            <person name="Cui Y."/>
            <person name="Wang N."/>
            <person name="Chen C."/>
            <person name="Wu H."/>
            <person name="Zhao Y."/>
            <person name="Zhang J."/>
            <person name="Li Y."/>
            <person name="Zhou W."/>
            <person name="Zhang B."/>
            <person name="Hu W."/>
            <person name="Eijk M."/>
            <person name="Tang J."/>
            <person name="Witsenboer H."/>
            <person name="Zhao S."/>
            <person name="Li Z."/>
            <person name="Zhang A."/>
            <person name="Wang D."/>
            <person name="Liang C."/>
        </authorList>
    </citation>
    <scope>NUCLEOTIDE SEQUENCE [LARGE SCALE GENOMIC DNA]</scope>
    <source>
        <strain evidence="1">cv. G1812</strain>
    </source>
</reference>
<proteinExistence type="predicted"/>